<dbReference type="InterPro" id="IPR013785">
    <property type="entry name" value="Aldolase_TIM"/>
</dbReference>
<comment type="caution">
    <text evidence="14">The sequence shown here is derived from an EMBL/GenBank/DDBJ whole genome shotgun (WGS) entry which is preliminary data.</text>
</comment>
<dbReference type="InterPro" id="IPR007197">
    <property type="entry name" value="rSAM"/>
</dbReference>
<keyword evidence="11" id="KW-0408">Iron</keyword>
<evidence type="ECO:0000256" key="12">
    <source>
        <dbReference type="ARBA" id="ARBA00023014"/>
    </source>
</evidence>
<comment type="cofactor">
    <cofactor evidence="1">
        <name>[4Fe-4S] cluster</name>
        <dbReference type="ChEBI" id="CHEBI:49883"/>
    </cofactor>
</comment>
<evidence type="ECO:0000256" key="11">
    <source>
        <dbReference type="ARBA" id="ARBA00023004"/>
    </source>
</evidence>
<dbReference type="SFLD" id="SFLDS00029">
    <property type="entry name" value="Radical_SAM"/>
    <property type="match status" value="1"/>
</dbReference>
<evidence type="ECO:0000256" key="2">
    <source>
        <dbReference type="ARBA" id="ARBA00004496"/>
    </source>
</evidence>
<dbReference type="SFLD" id="SFLDF00275">
    <property type="entry name" value="adenosine_C2_methyltransferase"/>
    <property type="match status" value="1"/>
</dbReference>
<evidence type="ECO:0000256" key="10">
    <source>
        <dbReference type="ARBA" id="ARBA00022723"/>
    </source>
</evidence>
<dbReference type="GO" id="GO:0051539">
    <property type="term" value="F:4 iron, 4 sulfur cluster binding"/>
    <property type="evidence" value="ECO:0007669"/>
    <property type="project" value="UniProtKB-KW"/>
</dbReference>
<dbReference type="GO" id="GO:0070475">
    <property type="term" value="P:rRNA base methylation"/>
    <property type="evidence" value="ECO:0007669"/>
    <property type="project" value="InterPro"/>
</dbReference>
<evidence type="ECO:0000256" key="1">
    <source>
        <dbReference type="ARBA" id="ARBA00001966"/>
    </source>
</evidence>
<dbReference type="GO" id="GO:0005737">
    <property type="term" value="C:cytoplasm"/>
    <property type="evidence" value="ECO:0007669"/>
    <property type="project" value="UniProtKB-SubCell"/>
</dbReference>
<dbReference type="PANTHER" id="PTHR30544:SF5">
    <property type="entry name" value="RADICAL SAM CORE DOMAIN-CONTAINING PROTEIN"/>
    <property type="match status" value="1"/>
</dbReference>
<comment type="subcellular location">
    <subcellularLocation>
        <location evidence="2">Cytoplasm</location>
    </subcellularLocation>
</comment>
<dbReference type="Pfam" id="PF21016">
    <property type="entry name" value="RlmN_N"/>
    <property type="match status" value="1"/>
</dbReference>
<evidence type="ECO:0000256" key="7">
    <source>
        <dbReference type="ARBA" id="ARBA00022679"/>
    </source>
</evidence>
<evidence type="ECO:0000259" key="13">
    <source>
        <dbReference type="PROSITE" id="PS51918"/>
    </source>
</evidence>
<dbReference type="SUPFAM" id="SSF102114">
    <property type="entry name" value="Radical SAM enzymes"/>
    <property type="match status" value="1"/>
</dbReference>
<dbReference type="InterPro" id="IPR048641">
    <property type="entry name" value="RlmN_N"/>
</dbReference>
<evidence type="ECO:0000313" key="14">
    <source>
        <dbReference type="EMBL" id="MPM73047.1"/>
    </source>
</evidence>
<name>A0A645C7B2_9ZZZZ</name>
<dbReference type="InterPro" id="IPR040072">
    <property type="entry name" value="Methyltransferase_A"/>
</dbReference>
<dbReference type="Gene3D" id="3.20.20.70">
    <property type="entry name" value="Aldolase class I"/>
    <property type="match status" value="1"/>
</dbReference>
<dbReference type="Gene3D" id="1.10.150.530">
    <property type="match status" value="1"/>
</dbReference>
<keyword evidence="4" id="KW-0963">Cytoplasm</keyword>
<dbReference type="InterPro" id="IPR027492">
    <property type="entry name" value="RNA_MTrfase_RlmN"/>
</dbReference>
<protein>
    <submittedName>
        <fullName evidence="14">Putative dual-specificity RNA methyltransferase RlmN</fullName>
        <ecNumber evidence="14">2.1.1.192</ecNumber>
    </submittedName>
</protein>
<dbReference type="GO" id="GO:0046872">
    <property type="term" value="F:metal ion binding"/>
    <property type="evidence" value="ECO:0007669"/>
    <property type="project" value="UniProtKB-KW"/>
</dbReference>
<accession>A0A645C7B2</accession>
<sequence length="344" mass="38971">MSKIDINSMTFDELAGSLEKLNLPKYRVSQIYTWLHQKKVTVFDEMSNISKDLIRILDANYEIRSCVIEKKRVSKLDGTIKYLFRLNDGEYIESVLMKYKYGYSICVSSQVGCRMGCKFCASTIGGVVRNLTASEILAQLYFAERDEQIRISHIVLMGIGEPLDNYDSVIRFITLVKDEKGANVSARNISLSTCGIVPRIYDLLNEKIPLTLSVSLHAPNDDLRNSLMPINHKYSVHQLIRACRDYAKVTSRRISFEYAMISGVNDTVACADQLADLLKGVLCHVNLIPVNAVRENQFIRSDIDKIRSFQFQLQKRGLNVTIRRSLGGDIEASCGQLRNKHLSV</sequence>
<keyword evidence="5" id="KW-0698">rRNA processing</keyword>
<evidence type="ECO:0000256" key="9">
    <source>
        <dbReference type="ARBA" id="ARBA00022694"/>
    </source>
</evidence>
<keyword evidence="9" id="KW-0819">tRNA processing</keyword>
<proteinExistence type="inferred from homology"/>
<keyword evidence="3" id="KW-0004">4Fe-4S</keyword>
<dbReference type="GO" id="GO:0030488">
    <property type="term" value="P:tRNA methylation"/>
    <property type="evidence" value="ECO:0007669"/>
    <property type="project" value="InterPro"/>
</dbReference>
<keyword evidence="6 14" id="KW-0489">Methyltransferase</keyword>
<dbReference type="EMBL" id="VSSQ01025119">
    <property type="protein sequence ID" value="MPM73047.1"/>
    <property type="molecule type" value="Genomic_DNA"/>
</dbReference>
<feature type="domain" description="Radical SAM core" evidence="13">
    <location>
        <begin position="99"/>
        <end position="329"/>
    </location>
</feature>
<dbReference type="PIRSF" id="PIRSF006004">
    <property type="entry name" value="CHP00048"/>
    <property type="match status" value="1"/>
</dbReference>
<evidence type="ECO:0000256" key="8">
    <source>
        <dbReference type="ARBA" id="ARBA00022691"/>
    </source>
</evidence>
<dbReference type="EC" id="2.1.1.192" evidence="14"/>
<dbReference type="PROSITE" id="PS51918">
    <property type="entry name" value="RADICAL_SAM"/>
    <property type="match status" value="1"/>
</dbReference>
<evidence type="ECO:0000256" key="6">
    <source>
        <dbReference type="ARBA" id="ARBA00022603"/>
    </source>
</evidence>
<dbReference type="AlphaFoldDB" id="A0A645C7B2"/>
<dbReference type="SFLD" id="SFLDG01062">
    <property type="entry name" value="methyltransferase_(Class_A)"/>
    <property type="match status" value="1"/>
</dbReference>
<reference evidence="14" key="1">
    <citation type="submission" date="2019-08" db="EMBL/GenBank/DDBJ databases">
        <authorList>
            <person name="Kucharzyk K."/>
            <person name="Murdoch R.W."/>
            <person name="Higgins S."/>
            <person name="Loffler F."/>
        </authorList>
    </citation>
    <scope>NUCLEOTIDE SEQUENCE</scope>
</reference>
<evidence type="ECO:0000256" key="3">
    <source>
        <dbReference type="ARBA" id="ARBA00022485"/>
    </source>
</evidence>
<keyword evidence="8" id="KW-0949">S-adenosyl-L-methionine</keyword>
<dbReference type="GO" id="GO:0008173">
    <property type="term" value="F:RNA methyltransferase activity"/>
    <property type="evidence" value="ECO:0007669"/>
    <property type="project" value="InterPro"/>
</dbReference>
<dbReference type="CDD" id="cd01335">
    <property type="entry name" value="Radical_SAM"/>
    <property type="match status" value="1"/>
</dbReference>
<dbReference type="HAMAP" id="MF_01849">
    <property type="entry name" value="RNA_methyltr_RlmN"/>
    <property type="match status" value="1"/>
</dbReference>
<gene>
    <name evidence="14" type="primary">rlmN_33</name>
    <name evidence="14" type="ORF">SDC9_120023</name>
</gene>
<dbReference type="Pfam" id="PF04055">
    <property type="entry name" value="Radical_SAM"/>
    <property type="match status" value="1"/>
</dbReference>
<dbReference type="PANTHER" id="PTHR30544">
    <property type="entry name" value="23S RRNA METHYLTRANSFERASE"/>
    <property type="match status" value="1"/>
</dbReference>
<dbReference type="NCBIfam" id="TIGR00048">
    <property type="entry name" value="rRNA_mod_RlmN"/>
    <property type="match status" value="1"/>
</dbReference>
<organism evidence="14">
    <name type="scientific">bioreactor metagenome</name>
    <dbReference type="NCBI Taxonomy" id="1076179"/>
    <lineage>
        <taxon>unclassified sequences</taxon>
        <taxon>metagenomes</taxon>
        <taxon>ecological metagenomes</taxon>
    </lineage>
</organism>
<keyword evidence="10" id="KW-0479">Metal-binding</keyword>
<keyword evidence="7 14" id="KW-0808">Transferase</keyword>
<keyword evidence="12" id="KW-0411">Iron-sulfur</keyword>
<dbReference type="InterPro" id="IPR058240">
    <property type="entry name" value="rSAM_sf"/>
</dbReference>
<dbReference type="InterPro" id="IPR004383">
    <property type="entry name" value="rRNA_lsu_MTrfase_RlmN/Cfr"/>
</dbReference>
<dbReference type="FunFam" id="3.20.20.70:FF:000014">
    <property type="entry name" value="Probable dual-specificity RNA methyltransferase RlmN"/>
    <property type="match status" value="1"/>
</dbReference>
<evidence type="ECO:0000256" key="5">
    <source>
        <dbReference type="ARBA" id="ARBA00022552"/>
    </source>
</evidence>
<evidence type="ECO:0000256" key="4">
    <source>
        <dbReference type="ARBA" id="ARBA00022490"/>
    </source>
</evidence>